<sequence length="101" mass="11437">MAVIIGVRTGECVKDDMSPGTGLHPSLKFMGLFLVHLCMQMGPEYGFLEPPPAEDLLHEAFQRPIPNQIIEMEKDIDLDTVNFRETSELRRAHLQKMAVPF</sequence>
<protein>
    <submittedName>
        <fullName evidence="1">Uncharacterized protein</fullName>
    </submittedName>
</protein>
<proteinExistence type="predicted"/>
<accession>A0A2H3DK79</accession>
<dbReference type="Proteomes" id="UP000217790">
    <property type="component" value="Unassembled WGS sequence"/>
</dbReference>
<organism evidence="1 2">
    <name type="scientific">Armillaria gallica</name>
    <name type="common">Bulbous honey fungus</name>
    <name type="synonym">Armillaria bulbosa</name>
    <dbReference type="NCBI Taxonomy" id="47427"/>
    <lineage>
        <taxon>Eukaryota</taxon>
        <taxon>Fungi</taxon>
        <taxon>Dikarya</taxon>
        <taxon>Basidiomycota</taxon>
        <taxon>Agaricomycotina</taxon>
        <taxon>Agaricomycetes</taxon>
        <taxon>Agaricomycetidae</taxon>
        <taxon>Agaricales</taxon>
        <taxon>Marasmiineae</taxon>
        <taxon>Physalacriaceae</taxon>
        <taxon>Armillaria</taxon>
    </lineage>
</organism>
<dbReference type="AlphaFoldDB" id="A0A2H3DK79"/>
<evidence type="ECO:0000313" key="2">
    <source>
        <dbReference type="Proteomes" id="UP000217790"/>
    </source>
</evidence>
<dbReference type="OrthoDB" id="3029524at2759"/>
<dbReference type="EMBL" id="KZ293652">
    <property type="protein sequence ID" value="PBK95619.1"/>
    <property type="molecule type" value="Genomic_DNA"/>
</dbReference>
<evidence type="ECO:0000313" key="1">
    <source>
        <dbReference type="EMBL" id="PBK95619.1"/>
    </source>
</evidence>
<keyword evidence="2" id="KW-1185">Reference proteome</keyword>
<name>A0A2H3DK79_ARMGA</name>
<reference evidence="2" key="1">
    <citation type="journal article" date="2017" name="Nat. Ecol. Evol.">
        <title>Genome expansion and lineage-specific genetic innovations in the forest pathogenic fungi Armillaria.</title>
        <authorList>
            <person name="Sipos G."/>
            <person name="Prasanna A.N."/>
            <person name="Walter M.C."/>
            <person name="O'Connor E."/>
            <person name="Balint B."/>
            <person name="Krizsan K."/>
            <person name="Kiss B."/>
            <person name="Hess J."/>
            <person name="Varga T."/>
            <person name="Slot J."/>
            <person name="Riley R."/>
            <person name="Boka B."/>
            <person name="Rigling D."/>
            <person name="Barry K."/>
            <person name="Lee J."/>
            <person name="Mihaltcheva S."/>
            <person name="LaButti K."/>
            <person name="Lipzen A."/>
            <person name="Waldron R."/>
            <person name="Moloney N.M."/>
            <person name="Sperisen C."/>
            <person name="Kredics L."/>
            <person name="Vagvoelgyi C."/>
            <person name="Patrignani A."/>
            <person name="Fitzpatrick D."/>
            <person name="Nagy I."/>
            <person name="Doyle S."/>
            <person name="Anderson J.B."/>
            <person name="Grigoriev I.V."/>
            <person name="Gueldener U."/>
            <person name="Muensterkoetter M."/>
            <person name="Nagy L.G."/>
        </authorList>
    </citation>
    <scope>NUCLEOTIDE SEQUENCE [LARGE SCALE GENOMIC DNA]</scope>
    <source>
        <strain evidence="2">Ar21-2</strain>
    </source>
</reference>
<gene>
    <name evidence="1" type="ORF">ARMGADRAFT_1011443</name>
</gene>
<dbReference type="InParanoid" id="A0A2H3DK79"/>